<dbReference type="Gramene" id="OQU76741">
    <property type="protein sequence ID" value="OQU76741"/>
    <property type="gene ID" value="SORBI_3010G197632"/>
</dbReference>
<keyword evidence="2" id="KW-1185">Reference proteome</keyword>
<sequence>MHSLVARLAGSRVCFFINYYKDYRIVVRLRNDGRAILAGNALDSAKAEFQNNGPRFRNAHFSSALQAAGSSCIAMGRYSTTHWKLAVGAQAQIQLVDCASARVRSETAHAPSFDGGIFPSR</sequence>
<evidence type="ECO:0000313" key="1">
    <source>
        <dbReference type="EMBL" id="OQU76741.1"/>
    </source>
</evidence>
<proteinExistence type="predicted"/>
<evidence type="ECO:0000313" key="2">
    <source>
        <dbReference type="Proteomes" id="UP000000768"/>
    </source>
</evidence>
<accession>A0A1W0VU06</accession>
<protein>
    <submittedName>
        <fullName evidence="1">Uncharacterized protein</fullName>
    </submittedName>
</protein>
<name>A0A1W0VU06_SORBI</name>
<dbReference type="InParanoid" id="A0A1W0VU06"/>
<dbReference type="EMBL" id="CM000769">
    <property type="protein sequence ID" value="OQU76741.1"/>
    <property type="molecule type" value="Genomic_DNA"/>
</dbReference>
<gene>
    <name evidence="1" type="ORF">SORBI_3010G197632</name>
</gene>
<reference evidence="2" key="2">
    <citation type="journal article" date="2018" name="Plant J.">
        <title>The Sorghum bicolor reference genome: improved assembly, gene annotations, a transcriptome atlas, and signatures of genome organization.</title>
        <authorList>
            <person name="McCormick R.F."/>
            <person name="Truong S.K."/>
            <person name="Sreedasyam A."/>
            <person name="Jenkins J."/>
            <person name="Shu S."/>
            <person name="Sims D."/>
            <person name="Kennedy M."/>
            <person name="Amirebrahimi M."/>
            <person name="Weers B.D."/>
            <person name="McKinley B."/>
            <person name="Mattison A."/>
            <person name="Morishige D.T."/>
            <person name="Grimwood J."/>
            <person name="Schmutz J."/>
            <person name="Mullet J.E."/>
        </authorList>
    </citation>
    <scope>NUCLEOTIDE SEQUENCE [LARGE SCALE GENOMIC DNA]</scope>
    <source>
        <strain evidence="2">cv. BTx623</strain>
    </source>
</reference>
<reference evidence="1 2" key="1">
    <citation type="journal article" date="2009" name="Nature">
        <title>The Sorghum bicolor genome and the diversification of grasses.</title>
        <authorList>
            <person name="Paterson A.H."/>
            <person name="Bowers J.E."/>
            <person name="Bruggmann R."/>
            <person name="Dubchak I."/>
            <person name="Grimwood J."/>
            <person name="Gundlach H."/>
            <person name="Haberer G."/>
            <person name="Hellsten U."/>
            <person name="Mitros T."/>
            <person name="Poliakov A."/>
            <person name="Schmutz J."/>
            <person name="Spannagl M."/>
            <person name="Tang H."/>
            <person name="Wang X."/>
            <person name="Wicker T."/>
            <person name="Bharti A.K."/>
            <person name="Chapman J."/>
            <person name="Feltus F.A."/>
            <person name="Gowik U."/>
            <person name="Grigoriev I.V."/>
            <person name="Lyons E."/>
            <person name="Maher C.A."/>
            <person name="Martis M."/>
            <person name="Narechania A."/>
            <person name="Otillar R.P."/>
            <person name="Penning B.W."/>
            <person name="Salamov A.A."/>
            <person name="Wang Y."/>
            <person name="Zhang L."/>
            <person name="Carpita N.C."/>
            <person name="Freeling M."/>
            <person name="Gingle A.R."/>
            <person name="Hash C.T."/>
            <person name="Keller B."/>
            <person name="Klein P."/>
            <person name="Kresovich S."/>
            <person name="McCann M.C."/>
            <person name="Ming R."/>
            <person name="Peterson D.G."/>
            <person name="Mehboob-ur-Rahman"/>
            <person name="Ware D."/>
            <person name="Westhoff P."/>
            <person name="Mayer K.F."/>
            <person name="Messing J."/>
            <person name="Rokhsar D.S."/>
        </authorList>
    </citation>
    <scope>NUCLEOTIDE SEQUENCE [LARGE SCALE GENOMIC DNA]</scope>
    <source>
        <strain evidence="2">cv. BTx623</strain>
    </source>
</reference>
<dbReference type="AlphaFoldDB" id="A0A1W0VU06"/>
<dbReference type="Proteomes" id="UP000000768">
    <property type="component" value="Chromosome 10"/>
</dbReference>
<organism evidence="1 2">
    <name type="scientific">Sorghum bicolor</name>
    <name type="common">Sorghum</name>
    <name type="synonym">Sorghum vulgare</name>
    <dbReference type="NCBI Taxonomy" id="4558"/>
    <lineage>
        <taxon>Eukaryota</taxon>
        <taxon>Viridiplantae</taxon>
        <taxon>Streptophyta</taxon>
        <taxon>Embryophyta</taxon>
        <taxon>Tracheophyta</taxon>
        <taxon>Spermatophyta</taxon>
        <taxon>Magnoliopsida</taxon>
        <taxon>Liliopsida</taxon>
        <taxon>Poales</taxon>
        <taxon>Poaceae</taxon>
        <taxon>PACMAD clade</taxon>
        <taxon>Panicoideae</taxon>
        <taxon>Andropogonodae</taxon>
        <taxon>Andropogoneae</taxon>
        <taxon>Sorghinae</taxon>
        <taxon>Sorghum</taxon>
    </lineage>
</organism>